<comment type="caution">
    <text evidence="2">The sequence shown here is derived from an EMBL/GenBank/DDBJ whole genome shotgun (WGS) entry which is preliminary data.</text>
</comment>
<proteinExistence type="predicted"/>
<feature type="signal peptide" evidence="1">
    <location>
        <begin position="1"/>
        <end position="22"/>
    </location>
</feature>
<dbReference type="PANTHER" id="PTHR43649:SF12">
    <property type="entry name" value="DIACETYLCHITOBIOSE BINDING PROTEIN DASA"/>
    <property type="match status" value="1"/>
</dbReference>
<dbReference type="OrthoDB" id="9782846at2"/>
<dbReference type="EMBL" id="VDCQ01000054">
    <property type="protein sequence ID" value="TNJ62721.1"/>
    <property type="molecule type" value="Genomic_DNA"/>
</dbReference>
<gene>
    <name evidence="2" type="ORF">FE784_29200</name>
</gene>
<protein>
    <submittedName>
        <fullName evidence="2">Extracellular solute-binding protein</fullName>
    </submittedName>
</protein>
<dbReference type="Proteomes" id="UP000307943">
    <property type="component" value="Unassembled WGS sequence"/>
</dbReference>
<sequence>MRMNARKPKSWMVLLLLVAVLAACGKSEGATTGAADGGGTAQPAEPPKPVTLNFFYNGYSKQLVDELQQKVEAKYPHIKLNMIIHGTGSTIQDTLAAGTSLDLVAFSAGGLFTVLDVQLATDMSDLVKKHDFDLNRLSPSVLETVKSYYEGGKLMIMPYELNNNVLYYNKNIFDKFGVAYPRDGMTWNEVYEIAKKLTRLDNGVQYEGFQYNHLNMVYKNQMGLPFVDPKTNKAAINTDQWRKWMELMTRFYQFDGNHIIGLGDGVFIRRQEAAMYTGPSLLDQLPDAVNKGMDWDVVSLPRFDGMADTGSQMNAPFYAIPPTSKNRDESFRVIAYLLSDEIQGANARKGRVPVVKSENVVKDFGADLPILKGKNTAAFFKDTIGKPIAVTKYDGIARSTFTEIAVDGYSKGKFDISTALRTAEEEINKKIAEAQKNAK</sequence>
<organism evidence="2 3">
    <name type="scientific">Paenibacillus hemerocallicola</name>
    <dbReference type="NCBI Taxonomy" id="1172614"/>
    <lineage>
        <taxon>Bacteria</taxon>
        <taxon>Bacillati</taxon>
        <taxon>Bacillota</taxon>
        <taxon>Bacilli</taxon>
        <taxon>Bacillales</taxon>
        <taxon>Paenibacillaceae</taxon>
        <taxon>Paenibacillus</taxon>
    </lineage>
</organism>
<dbReference type="PROSITE" id="PS51257">
    <property type="entry name" value="PROKAR_LIPOPROTEIN"/>
    <property type="match status" value="1"/>
</dbReference>
<keyword evidence="1" id="KW-0732">Signal</keyword>
<dbReference type="Pfam" id="PF01547">
    <property type="entry name" value="SBP_bac_1"/>
    <property type="match status" value="1"/>
</dbReference>
<dbReference type="PANTHER" id="PTHR43649">
    <property type="entry name" value="ARABINOSE-BINDING PROTEIN-RELATED"/>
    <property type="match status" value="1"/>
</dbReference>
<evidence type="ECO:0000313" key="3">
    <source>
        <dbReference type="Proteomes" id="UP000307943"/>
    </source>
</evidence>
<evidence type="ECO:0000256" key="1">
    <source>
        <dbReference type="SAM" id="SignalP"/>
    </source>
</evidence>
<dbReference type="SUPFAM" id="SSF53850">
    <property type="entry name" value="Periplasmic binding protein-like II"/>
    <property type="match status" value="1"/>
</dbReference>
<dbReference type="Gene3D" id="3.40.190.10">
    <property type="entry name" value="Periplasmic binding protein-like II"/>
    <property type="match status" value="1"/>
</dbReference>
<dbReference type="AlphaFoldDB" id="A0A5C4T0Z4"/>
<reference evidence="2 3" key="1">
    <citation type="submission" date="2019-05" db="EMBL/GenBank/DDBJ databases">
        <title>We sequenced the genome of Paenibacillus hemerocallicola KCTC 33185 for further insight into its adaptation and study the phylogeny of Paenibacillus.</title>
        <authorList>
            <person name="Narsing Rao M.P."/>
        </authorList>
    </citation>
    <scope>NUCLEOTIDE SEQUENCE [LARGE SCALE GENOMIC DNA]</scope>
    <source>
        <strain evidence="2 3">KCTC 33185</strain>
    </source>
</reference>
<dbReference type="InterPro" id="IPR006059">
    <property type="entry name" value="SBP"/>
</dbReference>
<accession>A0A5C4T0Z4</accession>
<feature type="chain" id="PRO_5038429966" evidence="1">
    <location>
        <begin position="23"/>
        <end position="439"/>
    </location>
</feature>
<dbReference type="InterPro" id="IPR050490">
    <property type="entry name" value="Bact_solute-bd_prot1"/>
</dbReference>
<name>A0A5C4T0Z4_9BACL</name>
<evidence type="ECO:0000313" key="2">
    <source>
        <dbReference type="EMBL" id="TNJ62721.1"/>
    </source>
</evidence>
<keyword evidence="3" id="KW-1185">Reference proteome</keyword>